<dbReference type="GO" id="GO:0005960">
    <property type="term" value="C:glycine cleavage complex"/>
    <property type="evidence" value="ECO:0007669"/>
    <property type="project" value="InterPro"/>
</dbReference>
<dbReference type="InterPro" id="IPR002930">
    <property type="entry name" value="GCV_H"/>
</dbReference>
<dbReference type="GO" id="GO:0005829">
    <property type="term" value="C:cytosol"/>
    <property type="evidence" value="ECO:0007669"/>
    <property type="project" value="TreeGrafter"/>
</dbReference>
<dbReference type="GO" id="GO:0009249">
    <property type="term" value="P:protein lipoylation"/>
    <property type="evidence" value="ECO:0007669"/>
    <property type="project" value="TreeGrafter"/>
</dbReference>
<evidence type="ECO:0000256" key="1">
    <source>
        <dbReference type="ARBA" id="ARBA00009249"/>
    </source>
</evidence>
<comment type="subunit">
    <text evidence="3">The glycine cleavage system is composed of four proteins: P, T, L and H.</text>
</comment>
<reference evidence="6" key="1">
    <citation type="submission" date="2019-09" db="EMBL/GenBank/DDBJ databases">
        <title>Characterisation of the sponge microbiome using genome-centric metagenomics.</title>
        <authorList>
            <person name="Engelberts J.P."/>
            <person name="Robbins S.J."/>
            <person name="De Goeij J.M."/>
            <person name="Aranda M."/>
            <person name="Bell S.C."/>
            <person name="Webster N.S."/>
        </authorList>
    </citation>
    <scope>NUCLEOTIDE SEQUENCE</scope>
    <source>
        <strain evidence="6">SB0664_bin_27</strain>
    </source>
</reference>
<feature type="domain" description="Lipoyl-binding" evidence="5">
    <location>
        <begin position="25"/>
        <end position="106"/>
    </location>
</feature>
<evidence type="ECO:0000256" key="2">
    <source>
        <dbReference type="ARBA" id="ARBA00022823"/>
    </source>
</evidence>
<dbReference type="GO" id="GO:0019464">
    <property type="term" value="P:glycine decarboxylation via glycine cleavage system"/>
    <property type="evidence" value="ECO:0007669"/>
    <property type="project" value="UniProtKB-UniRule"/>
</dbReference>
<name>A0A6B0YTZ5_9CHLR</name>
<dbReference type="PANTHER" id="PTHR11715:SF3">
    <property type="entry name" value="GLYCINE CLEAVAGE SYSTEM H PROTEIN-RELATED"/>
    <property type="match status" value="1"/>
</dbReference>
<dbReference type="PROSITE" id="PS00189">
    <property type="entry name" value="LIPOYL"/>
    <property type="match status" value="1"/>
</dbReference>
<feature type="modified residue" description="N6-lipoyllysine" evidence="3 4">
    <location>
        <position position="66"/>
    </location>
</feature>
<protein>
    <recommendedName>
        <fullName evidence="3">Glycine cleavage system H protein</fullName>
    </recommendedName>
</protein>
<dbReference type="NCBIfam" id="NF002270">
    <property type="entry name" value="PRK01202.1"/>
    <property type="match status" value="1"/>
</dbReference>
<sequence>MTSYHYEPNLKYADTHEWARQDDSQVVVGISDAAQDMMSDIVFVELPEIGTAVAAGEAVAVVESVKAAEDIIAPVSGSVSAVNEELNDTPELVNKDPYGAWFLKIEFEDGTELDGLMDADAYSAFVESQQ</sequence>
<dbReference type="PANTHER" id="PTHR11715">
    <property type="entry name" value="GLYCINE CLEAVAGE SYSTEM H PROTEIN"/>
    <property type="match status" value="1"/>
</dbReference>
<dbReference type="NCBIfam" id="TIGR00527">
    <property type="entry name" value="gcvH"/>
    <property type="match status" value="1"/>
</dbReference>
<dbReference type="SUPFAM" id="SSF51230">
    <property type="entry name" value="Single hybrid motif"/>
    <property type="match status" value="1"/>
</dbReference>
<dbReference type="PROSITE" id="PS50968">
    <property type="entry name" value="BIOTINYL_LIPOYL"/>
    <property type="match status" value="1"/>
</dbReference>
<evidence type="ECO:0000256" key="3">
    <source>
        <dbReference type="HAMAP-Rule" id="MF_00272"/>
    </source>
</evidence>
<accession>A0A6B0YTZ5</accession>
<evidence type="ECO:0000313" key="6">
    <source>
        <dbReference type="EMBL" id="MXY93595.1"/>
    </source>
</evidence>
<dbReference type="InterPro" id="IPR003016">
    <property type="entry name" value="2-oxoA_DH_lipoyl-BS"/>
</dbReference>
<proteinExistence type="inferred from homology"/>
<dbReference type="CDD" id="cd06848">
    <property type="entry name" value="GCS_H"/>
    <property type="match status" value="1"/>
</dbReference>
<dbReference type="HAMAP" id="MF_00272">
    <property type="entry name" value="GcvH"/>
    <property type="match status" value="1"/>
</dbReference>
<dbReference type="InterPro" id="IPR011053">
    <property type="entry name" value="Single_hybrid_motif"/>
</dbReference>
<comment type="function">
    <text evidence="3">The glycine cleavage system catalyzes the degradation of glycine. The H protein shuttles the methylamine group of glycine from the P protein to the T protein.</text>
</comment>
<dbReference type="InterPro" id="IPR017453">
    <property type="entry name" value="GCV_H_sub"/>
</dbReference>
<comment type="caution">
    <text evidence="6">The sequence shown here is derived from an EMBL/GenBank/DDBJ whole genome shotgun (WGS) entry which is preliminary data.</text>
</comment>
<dbReference type="Gene3D" id="2.40.50.100">
    <property type="match status" value="1"/>
</dbReference>
<dbReference type="EMBL" id="VXRG01000075">
    <property type="protein sequence ID" value="MXY93595.1"/>
    <property type="molecule type" value="Genomic_DNA"/>
</dbReference>
<evidence type="ECO:0000256" key="4">
    <source>
        <dbReference type="PIRSR" id="PIRSR617453-50"/>
    </source>
</evidence>
<dbReference type="InterPro" id="IPR033753">
    <property type="entry name" value="GCV_H/Fam206"/>
</dbReference>
<comment type="cofactor">
    <cofactor evidence="3">
        <name>(R)-lipoate</name>
        <dbReference type="ChEBI" id="CHEBI:83088"/>
    </cofactor>
    <text evidence="3">Binds 1 lipoyl cofactor covalently.</text>
</comment>
<evidence type="ECO:0000259" key="5">
    <source>
        <dbReference type="PROSITE" id="PS50968"/>
    </source>
</evidence>
<dbReference type="AlphaFoldDB" id="A0A6B0YTZ5"/>
<dbReference type="Pfam" id="PF01597">
    <property type="entry name" value="GCV_H"/>
    <property type="match status" value="1"/>
</dbReference>
<comment type="similarity">
    <text evidence="1 3">Belongs to the GcvH family.</text>
</comment>
<organism evidence="6">
    <name type="scientific">Caldilineaceae bacterium SB0664_bin_27</name>
    <dbReference type="NCBI Taxonomy" id="2605260"/>
    <lineage>
        <taxon>Bacteria</taxon>
        <taxon>Bacillati</taxon>
        <taxon>Chloroflexota</taxon>
        <taxon>Caldilineae</taxon>
        <taxon>Caldilineales</taxon>
        <taxon>Caldilineaceae</taxon>
    </lineage>
</organism>
<dbReference type="InterPro" id="IPR000089">
    <property type="entry name" value="Biotin_lipoyl"/>
</dbReference>
<gene>
    <name evidence="3 6" type="primary">gcvH</name>
    <name evidence="6" type="ORF">F4Y42_09120</name>
</gene>
<keyword evidence="2 3" id="KW-0450">Lipoyl</keyword>